<dbReference type="AlphaFoldDB" id="A0AAD4W9I8"/>
<gene>
    <name evidence="1" type="ORF">L3X38_017765</name>
</gene>
<comment type="caution">
    <text evidence="1">The sequence shown here is derived from an EMBL/GenBank/DDBJ whole genome shotgun (WGS) entry which is preliminary data.</text>
</comment>
<sequence length="231" mass="25556">MVPPKCSMKGASQVFDERCLASRESVFLQQERRRVCLGASRFEAGYARLFVIKKYLMELLVTGYLGVLQGSRGLNAWVLGARLVVWLWSLPFGKGPRGLGIAVCKGWALDGLQQGPLVSLKLLAKKLGSWALVELLARGLNWCFALFLFGKEVASLEGAGASLLFGRNRFEGNFWGRWSRVVWVPVLAVRRSLQRPSFGGRVGAILESDRDMVLDKGELSFGTYQQGEVPS</sequence>
<keyword evidence="2" id="KW-1185">Reference proteome</keyword>
<evidence type="ECO:0000313" key="1">
    <source>
        <dbReference type="EMBL" id="KAI5338494.1"/>
    </source>
</evidence>
<protein>
    <submittedName>
        <fullName evidence="1">Uncharacterized protein</fullName>
    </submittedName>
</protein>
<dbReference type="Proteomes" id="UP001054821">
    <property type="component" value="Chromosome 3"/>
</dbReference>
<proteinExistence type="predicted"/>
<evidence type="ECO:0000313" key="2">
    <source>
        <dbReference type="Proteomes" id="UP001054821"/>
    </source>
</evidence>
<accession>A0AAD4W9I8</accession>
<reference evidence="1 2" key="1">
    <citation type="journal article" date="2022" name="G3 (Bethesda)">
        <title>Whole-genome sequence and methylome profiling of the almond [Prunus dulcis (Mill.) D.A. Webb] cultivar 'Nonpareil'.</title>
        <authorList>
            <person name="D'Amico-Willman K.M."/>
            <person name="Ouma W.Z."/>
            <person name="Meulia T."/>
            <person name="Sideli G.M."/>
            <person name="Gradziel T.M."/>
            <person name="Fresnedo-Ramirez J."/>
        </authorList>
    </citation>
    <scope>NUCLEOTIDE SEQUENCE [LARGE SCALE GENOMIC DNA]</scope>
    <source>
        <strain evidence="1">Clone GOH B32 T37-40</strain>
    </source>
</reference>
<name>A0AAD4W9I8_PRUDU</name>
<organism evidence="1 2">
    <name type="scientific">Prunus dulcis</name>
    <name type="common">Almond</name>
    <name type="synonym">Amygdalus dulcis</name>
    <dbReference type="NCBI Taxonomy" id="3755"/>
    <lineage>
        <taxon>Eukaryota</taxon>
        <taxon>Viridiplantae</taxon>
        <taxon>Streptophyta</taxon>
        <taxon>Embryophyta</taxon>
        <taxon>Tracheophyta</taxon>
        <taxon>Spermatophyta</taxon>
        <taxon>Magnoliopsida</taxon>
        <taxon>eudicotyledons</taxon>
        <taxon>Gunneridae</taxon>
        <taxon>Pentapetalae</taxon>
        <taxon>rosids</taxon>
        <taxon>fabids</taxon>
        <taxon>Rosales</taxon>
        <taxon>Rosaceae</taxon>
        <taxon>Amygdaloideae</taxon>
        <taxon>Amygdaleae</taxon>
        <taxon>Prunus</taxon>
    </lineage>
</organism>
<dbReference type="EMBL" id="JAJFAZ020000003">
    <property type="protein sequence ID" value="KAI5338494.1"/>
    <property type="molecule type" value="Genomic_DNA"/>
</dbReference>